<dbReference type="InterPro" id="IPR057326">
    <property type="entry name" value="KR_dom"/>
</dbReference>
<dbReference type="InterPro" id="IPR049900">
    <property type="entry name" value="PKS_mFAS_DH"/>
</dbReference>
<dbReference type="InterPro" id="IPR050091">
    <property type="entry name" value="PKS_NRPS_Biosynth_Enz"/>
</dbReference>
<evidence type="ECO:0000259" key="8">
    <source>
        <dbReference type="PROSITE" id="PS50075"/>
    </source>
</evidence>
<dbReference type="Gene3D" id="3.40.50.720">
    <property type="entry name" value="NAD(P)-binding Rossmann-like Domain"/>
    <property type="match status" value="3"/>
</dbReference>
<dbReference type="InterPro" id="IPR000073">
    <property type="entry name" value="AB_hydrolase_1"/>
</dbReference>
<dbReference type="SMART" id="SM00829">
    <property type="entry name" value="PKS_ER"/>
    <property type="match status" value="1"/>
</dbReference>
<name>A0A7U3W6V1_MYXXA</name>
<dbReference type="SUPFAM" id="SSF53901">
    <property type="entry name" value="Thiolase-like"/>
    <property type="match status" value="1"/>
</dbReference>
<dbReference type="SUPFAM" id="SSF55048">
    <property type="entry name" value="Probable ACP-binding domain of malonyl-CoA ACP transacylase"/>
    <property type="match status" value="1"/>
</dbReference>
<dbReference type="InterPro" id="IPR013968">
    <property type="entry name" value="PKS_KR"/>
</dbReference>
<dbReference type="SMART" id="SM00827">
    <property type="entry name" value="PKS_AT"/>
    <property type="match status" value="1"/>
</dbReference>
<keyword evidence="3" id="KW-0808">Transferase</keyword>
<dbReference type="SMART" id="SM01294">
    <property type="entry name" value="PKS_PP_betabranch"/>
    <property type="match status" value="1"/>
</dbReference>
<dbReference type="InterPro" id="IPR016039">
    <property type="entry name" value="Thiolase-like"/>
</dbReference>
<dbReference type="Gene3D" id="3.40.47.10">
    <property type="match status" value="1"/>
</dbReference>
<dbReference type="Pfam" id="PF00561">
    <property type="entry name" value="Abhydrolase_1"/>
    <property type="match status" value="1"/>
</dbReference>
<dbReference type="SUPFAM" id="SSF47336">
    <property type="entry name" value="ACP-like"/>
    <property type="match status" value="1"/>
</dbReference>
<evidence type="ECO:0000256" key="2">
    <source>
        <dbReference type="ARBA" id="ARBA00022553"/>
    </source>
</evidence>
<dbReference type="Gene3D" id="3.40.366.10">
    <property type="entry name" value="Malonyl-Coenzyme A Acyl Carrier Protein, domain 2"/>
    <property type="match status" value="1"/>
</dbReference>
<dbReference type="Gene3D" id="3.40.50.1820">
    <property type="entry name" value="alpha/beta hydrolase"/>
    <property type="match status" value="1"/>
</dbReference>
<dbReference type="Pfam" id="PF02801">
    <property type="entry name" value="Ketoacyl-synt_C"/>
    <property type="match status" value="1"/>
</dbReference>
<dbReference type="PRINTS" id="PR00111">
    <property type="entry name" value="ABHYDROLASE"/>
</dbReference>
<dbReference type="Pfam" id="PF00109">
    <property type="entry name" value="ketoacyl-synt"/>
    <property type="match status" value="1"/>
</dbReference>
<gene>
    <name evidence="11" type="primary">iso9</name>
</gene>
<evidence type="ECO:0000256" key="7">
    <source>
        <dbReference type="SAM" id="MobiDB-lite"/>
    </source>
</evidence>
<dbReference type="PROSITE" id="PS00606">
    <property type="entry name" value="KS3_1"/>
    <property type="match status" value="1"/>
</dbReference>
<dbReference type="Pfam" id="PF21089">
    <property type="entry name" value="PKS_DH_N"/>
    <property type="match status" value="1"/>
</dbReference>
<dbReference type="Gene3D" id="3.10.129.10">
    <property type="entry name" value="Hotdog Thioesterase"/>
    <property type="match status" value="1"/>
</dbReference>
<dbReference type="InterPro" id="IPR049551">
    <property type="entry name" value="PKS_DH_C"/>
</dbReference>
<feature type="active site" description="Proton acceptor; for dehydratase activity" evidence="6">
    <location>
        <position position="957"/>
    </location>
</feature>
<sequence>MSQSVLDSEKVLRIIERLENEVATLRKTQDEPIAVVGMSCRFPGAESADAYWALLHRGEPSITEVPRERWDIDALYDADPDAPGKMSTRHGGFLSRVDAFDAPFFGISPREAALMDPQQRLLLETSWEALENAGLSPDALYGSPSGVFVGVCTSDYFRMALQRVENVNAYLGTGNATSVAAGRLAYTFGFTGPCVSLETACSSALVAVHSAGESLRRGDCRVALAASVNLVLAPEITAAFSKARMMAPDGRCKTFDELADGYVRSEGVAALVLKTVSAAKADGDTILAVIRGSAINQDGASSGLTVPNGPMQEALVRKALARAGVKPGDVDYVEAHGTGTALGDPIEVGALAQVFGPNRPRERPLLLGSAKSIVGHTELAAGMAGLCKVILALQEETLPGYPTLGALSSRIPWKDLPVEVLRQPVAWPRGQRARIAGVSAFGFSGTNAHVVVEEAPRPAPAPPATQPAHVLCLSAKTPDALAVMAERYASWLERNPEASLDAVTWTANTGRARFAQRLAVVADGAESLRDTLAAFAKTRAASGRNVRTGSAPAMAGRLAFLFTGQGSQYPGMGEALYALHPVFRETLDRCEALLSEHLETPLREVLWGEHRGLLNQTKYTQPALFALEVALARLWQSWGARPSFVMGHSVGELAAACVAGLFSLEDGLKLIAARGRLMQSLPEGGAMAVVLAGRDTVAPVVAEQGARLAIAAFNAPQQTVISGERDAVLAACERLGRQGVRNRGLLEVSHAFHSELMRPIVEDLRAVAETVTFRRPSIPLISNVTGQVGGEALATPGYWVDHVLAPVDFMAGVKALEANKVVGLLEVGPSATLVSLASACVEPDRFVTAASLRANAPAWPQLLEAVATLFVHGLPVDLGKAGRCGQPAPPRLALPTYPFQRQRYWLQRDEGSSVAMAASGESHPLLGRRLRSAALPPGDHLFESALSPGGPAYLRHHRVYDKVVVPAAGYVEMALASLRRLFPQTALSLRNVAVQAALVLTPGTDTVVQTHLSSVGDDRYRFRILSAASQDASDWRLHVTGEVQVSPPGGHGGGAFDGAEARERIEATGEVLDTEAFYTRYAALGLGYSGAFRAVTALRRLTGDGTRPPELLARIRPAGVTRDEASAYGLHPALLDGCFQAVGALVPEVADVVCLPVGIEALHLSRPGAEEVWAQAVLRHAPSPGDPRVIADLRLLDEQGQVVCEVEGLQALRVDRRALAFATATWKDKLYSMTWVPQELPEMPDTPARRWLVLGDRGGAGARLRAMLEARGDTCALLSDAAVDGLDKASWSRALADLAAESPLPLAGILHLWALDESLPRSVGSALALVQSLMDVPGQRLPRLYLVTRGAQPVVEGERVSANQAALWGLGRTIALEHPSLGCTCVDVDDGGLEALAAEVLQPDVELQVAVRSGKRLVARWARASAQPKGQLALPGESYRLRTSAYGALDRLTLVPLERREPTAGEVELEVHASAINFKDVLYCLGMLEAFSKEAGILRAVDQPLGFECAGRVVRVGPGVTRLAVGDEVFTMAPSALSSHVTIDQRLVHRKPGNLSFAQAASIPAAFMTAIYSLEKLAKLKPGETVLIHACAGGVGQAAVQLAKDRGATIFGTASPSKWEHVKRQGVAHVMNSRTLDFADEVLRLTEGRGVDVVLNSLTGDYIPKSAGVLAQGGRFVEIGKIGIWSQAQMATFRPDVAYFSFDLGDVDGNAELQVDLLTDTVRGLEDGRLAPLPVKTFSIRQAEAGFRHLAQAKNIGKVVLTLPASEQATGAVRADRTYWITGGLGALGLHIAQSLVANGARHLVLSGRSEPTEAAQEAIAALRSAGVDVLLERADVADAGQVQTLVQRLTAGPAPLGGLVHAAGLLDDGVLVKQTWERFAQVLAPKVDGAWNLHLATRALELDFFVLFSSIASVMGAPGQGNYATANAFMDGLAALRRSQGLPATSIHWGPWAAGGMAETKRAANRARFESLGLGRMAAGDNVEVFEHLLHAAPTNVAVADMDWSKFMKTISSPGVARVYAQLGQGRPGAEPAQAGALLARLTQEPEAQREAVLIDFLRQQVASVVGLAAPETVEATQPLLELGFDSLMAVELKNRVESSLGCTLSPALLFDHPTLAQLGRHLLVEVLKLGAGGDAGPRASAPPGDEAAPDEEAPLSTLRESFLTTSAGTKLCVCTWGPEDAPLVVCVHGLLDQAASWDELAVGWVERGYRVLAPDLRGHGRSGHLPANVALTVLDFLLDLTQATAAVKRPFTLVGHSMGGAVATLFASAYPERVERLLLVEPVIPHLRDEQGALDLLKNDLRFLTEPPAHTPYPDLTTAARMLTLSHGGLSPARARMLARRITEPCEQGLRWSWDVRLRNPLGIDLGFSRERYLALLGALTVPSLRLHGTTSQFARTPVLVPPDLPLPLSRSVHLRGGHNLHTDNAAELLTEVLAELEQRPDAEPDEGPGPARVQQGT</sequence>
<dbReference type="InterPro" id="IPR011032">
    <property type="entry name" value="GroES-like_sf"/>
</dbReference>
<dbReference type="GO" id="GO:0004315">
    <property type="term" value="F:3-oxoacyl-[acyl-carrier-protein] synthase activity"/>
    <property type="evidence" value="ECO:0007669"/>
    <property type="project" value="InterPro"/>
</dbReference>
<dbReference type="FunFam" id="3.40.50.720:FF:000209">
    <property type="entry name" value="Polyketide synthase Pks12"/>
    <property type="match status" value="1"/>
</dbReference>
<dbReference type="SUPFAM" id="SSF51735">
    <property type="entry name" value="NAD(P)-binding Rossmann-fold domains"/>
    <property type="match status" value="3"/>
</dbReference>
<dbReference type="PROSITE" id="PS52004">
    <property type="entry name" value="KS3_2"/>
    <property type="match status" value="1"/>
</dbReference>
<dbReference type="Gene3D" id="3.90.180.10">
    <property type="entry name" value="Medium-chain alcohol dehydrogenases, catalytic domain"/>
    <property type="match status" value="1"/>
</dbReference>
<dbReference type="GO" id="GO:0031177">
    <property type="term" value="F:phosphopantetheine binding"/>
    <property type="evidence" value="ECO:0007669"/>
    <property type="project" value="InterPro"/>
</dbReference>
<evidence type="ECO:0000259" key="10">
    <source>
        <dbReference type="PROSITE" id="PS52019"/>
    </source>
</evidence>
<evidence type="ECO:0000256" key="1">
    <source>
        <dbReference type="ARBA" id="ARBA00022450"/>
    </source>
</evidence>
<dbReference type="SUPFAM" id="SSF53474">
    <property type="entry name" value="alpha/beta-Hydrolases"/>
    <property type="match status" value="1"/>
</dbReference>
<dbReference type="Gene3D" id="1.10.1200.10">
    <property type="entry name" value="ACP-like"/>
    <property type="match status" value="1"/>
</dbReference>
<dbReference type="CDD" id="cd05195">
    <property type="entry name" value="enoyl_red"/>
    <property type="match status" value="1"/>
</dbReference>
<feature type="domain" description="Carrier" evidence="8">
    <location>
        <begin position="2053"/>
        <end position="2128"/>
    </location>
</feature>
<dbReference type="GO" id="GO:0004312">
    <property type="term" value="F:fatty acid synthase activity"/>
    <property type="evidence" value="ECO:0007669"/>
    <property type="project" value="TreeGrafter"/>
</dbReference>
<dbReference type="PROSITE" id="PS52019">
    <property type="entry name" value="PKS_MFAS_DH"/>
    <property type="match status" value="1"/>
</dbReference>
<dbReference type="GO" id="GO:0016491">
    <property type="term" value="F:oxidoreductase activity"/>
    <property type="evidence" value="ECO:0007669"/>
    <property type="project" value="InterPro"/>
</dbReference>
<dbReference type="InterPro" id="IPR014030">
    <property type="entry name" value="Ketoacyl_synth_N"/>
</dbReference>
<dbReference type="Pfam" id="PF22621">
    <property type="entry name" value="CurL-like_PKS_C"/>
    <property type="match status" value="1"/>
</dbReference>
<dbReference type="SMART" id="SM00823">
    <property type="entry name" value="PKS_PP"/>
    <property type="match status" value="1"/>
</dbReference>
<evidence type="ECO:0000256" key="5">
    <source>
        <dbReference type="ARBA" id="ARBA00054155"/>
    </source>
</evidence>
<dbReference type="InterPro" id="IPR020843">
    <property type="entry name" value="ER"/>
</dbReference>
<dbReference type="PROSITE" id="PS50075">
    <property type="entry name" value="CARRIER"/>
    <property type="match status" value="1"/>
</dbReference>
<feature type="domain" description="PKS/mFAS DH" evidence="10">
    <location>
        <begin position="923"/>
        <end position="1220"/>
    </location>
</feature>
<reference evidence="11" key="1">
    <citation type="submission" date="2020-05" db="EMBL/GenBank/DDBJ databases">
        <title>Structure and Biosynthesis of Myxolipoxazoles and Myxopyrimidinols: Unique Myxobacterial Fatty Acids Featuring Isoxazole and 4-Pyrimidinol Heterocycles.</title>
        <authorList>
            <person name="Popoff A."/>
            <person name="Hug J.J."/>
            <person name="Walesch S."/>
            <person name="Garcia R."/>
            <person name="Mueller R."/>
        </authorList>
    </citation>
    <scope>NUCLEOTIDE SEQUENCE</scope>
    <source>
        <strain evidence="11">Mx x48</strain>
    </source>
</reference>
<dbReference type="FunFam" id="3.40.366.10:FF:000002">
    <property type="entry name" value="Probable polyketide synthase 2"/>
    <property type="match status" value="1"/>
</dbReference>
<dbReference type="Pfam" id="PF08659">
    <property type="entry name" value="KR"/>
    <property type="match status" value="1"/>
</dbReference>
<dbReference type="InterPro" id="IPR018201">
    <property type="entry name" value="Ketoacyl_synth_AS"/>
</dbReference>
<dbReference type="FunFam" id="3.40.47.10:FF:000019">
    <property type="entry name" value="Polyketide synthase type I"/>
    <property type="match status" value="1"/>
</dbReference>
<dbReference type="Gene3D" id="3.30.70.3290">
    <property type="match status" value="1"/>
</dbReference>
<evidence type="ECO:0000313" key="11">
    <source>
        <dbReference type="EMBL" id="QKW94285.1"/>
    </source>
</evidence>
<dbReference type="InterPro" id="IPR001227">
    <property type="entry name" value="Ac_transferase_dom_sf"/>
</dbReference>
<dbReference type="SUPFAM" id="SSF50129">
    <property type="entry name" value="GroES-like"/>
    <property type="match status" value="1"/>
</dbReference>
<dbReference type="InterPro" id="IPR014031">
    <property type="entry name" value="Ketoacyl_synth_C"/>
</dbReference>
<evidence type="ECO:0000259" key="9">
    <source>
        <dbReference type="PROSITE" id="PS52004"/>
    </source>
</evidence>
<keyword evidence="2" id="KW-0597">Phosphoprotein</keyword>
<feature type="region of interest" description="C-terminal hotdog fold" evidence="6">
    <location>
        <begin position="1069"/>
        <end position="1220"/>
    </location>
</feature>
<dbReference type="InterPro" id="IPR049552">
    <property type="entry name" value="PKS_DH_N"/>
</dbReference>
<dbReference type="SMART" id="SM00825">
    <property type="entry name" value="PKS_KS"/>
    <property type="match status" value="1"/>
</dbReference>
<dbReference type="PANTHER" id="PTHR43775">
    <property type="entry name" value="FATTY ACID SYNTHASE"/>
    <property type="match status" value="1"/>
</dbReference>
<dbReference type="SMART" id="SM00822">
    <property type="entry name" value="PKS_KR"/>
    <property type="match status" value="1"/>
</dbReference>
<evidence type="ECO:0000256" key="4">
    <source>
        <dbReference type="ARBA" id="ARBA00023268"/>
    </source>
</evidence>
<feature type="region of interest" description="Disordered" evidence="7">
    <location>
        <begin position="2439"/>
        <end position="2460"/>
    </location>
</feature>
<dbReference type="InterPro" id="IPR020806">
    <property type="entry name" value="PKS_PP-bd"/>
</dbReference>
<dbReference type="Pfam" id="PF13602">
    <property type="entry name" value="ADH_zinc_N_2"/>
    <property type="match status" value="1"/>
</dbReference>
<dbReference type="SUPFAM" id="SSF52151">
    <property type="entry name" value="FabD/lysophospholipase-like"/>
    <property type="match status" value="1"/>
</dbReference>
<accession>A0A7U3W6V1</accession>
<dbReference type="SMART" id="SM00826">
    <property type="entry name" value="PKS_DH"/>
    <property type="match status" value="1"/>
</dbReference>
<feature type="region of interest" description="Disordered" evidence="7">
    <location>
        <begin position="2136"/>
        <end position="2155"/>
    </location>
</feature>
<evidence type="ECO:0000256" key="3">
    <source>
        <dbReference type="ARBA" id="ARBA00022679"/>
    </source>
</evidence>
<organism evidence="11">
    <name type="scientific">Myxococcus xanthus</name>
    <dbReference type="NCBI Taxonomy" id="34"/>
    <lineage>
        <taxon>Bacteria</taxon>
        <taxon>Pseudomonadati</taxon>
        <taxon>Myxococcota</taxon>
        <taxon>Myxococcia</taxon>
        <taxon>Myxococcales</taxon>
        <taxon>Cystobacterineae</taxon>
        <taxon>Myxococcaceae</taxon>
        <taxon>Myxococcus</taxon>
    </lineage>
</organism>
<dbReference type="CDD" id="cd08955">
    <property type="entry name" value="KR_2_FAS_SDR_x"/>
    <property type="match status" value="1"/>
</dbReference>
<dbReference type="EMBL" id="MT513750">
    <property type="protein sequence ID" value="QKW94285.1"/>
    <property type="molecule type" value="Genomic_DNA"/>
</dbReference>
<evidence type="ECO:0000256" key="6">
    <source>
        <dbReference type="PROSITE-ProRule" id="PRU01363"/>
    </source>
</evidence>
<dbReference type="Pfam" id="PF00550">
    <property type="entry name" value="PP-binding"/>
    <property type="match status" value="1"/>
</dbReference>
<dbReference type="InterPro" id="IPR020841">
    <property type="entry name" value="PKS_Beta-ketoAc_synthase_dom"/>
</dbReference>
<dbReference type="InterPro" id="IPR036291">
    <property type="entry name" value="NAD(P)-bd_dom_sf"/>
</dbReference>
<dbReference type="InterPro" id="IPR013154">
    <property type="entry name" value="ADH-like_N"/>
</dbReference>
<dbReference type="InterPro" id="IPR029058">
    <property type="entry name" value="AB_hydrolase_fold"/>
</dbReference>
<dbReference type="GO" id="GO:0006633">
    <property type="term" value="P:fatty acid biosynthetic process"/>
    <property type="evidence" value="ECO:0007669"/>
    <property type="project" value="InterPro"/>
</dbReference>
<keyword evidence="4" id="KW-0511">Multifunctional enzyme</keyword>
<feature type="region of interest" description="N-terminal hotdog fold" evidence="6">
    <location>
        <begin position="923"/>
        <end position="1050"/>
    </location>
</feature>
<feature type="domain" description="Ketosynthase family 3 (KS3)" evidence="9">
    <location>
        <begin position="30"/>
        <end position="454"/>
    </location>
</feature>
<dbReference type="InterPro" id="IPR036736">
    <property type="entry name" value="ACP-like_sf"/>
</dbReference>
<comment type="function">
    <text evidence="5">Involved in production of the polyketide antibiotic thailandamide.</text>
</comment>
<dbReference type="Pfam" id="PF08240">
    <property type="entry name" value="ADH_N"/>
    <property type="match status" value="1"/>
</dbReference>
<dbReference type="CDD" id="cd00833">
    <property type="entry name" value="PKS"/>
    <property type="match status" value="1"/>
</dbReference>
<dbReference type="PANTHER" id="PTHR43775:SF37">
    <property type="entry name" value="SI:DKEY-61P9.11"/>
    <property type="match status" value="1"/>
</dbReference>
<dbReference type="InterPro" id="IPR016036">
    <property type="entry name" value="Malonyl_transacylase_ACP-bd"/>
</dbReference>
<dbReference type="Pfam" id="PF00698">
    <property type="entry name" value="Acyl_transf_1"/>
    <property type="match status" value="1"/>
</dbReference>
<proteinExistence type="predicted"/>
<keyword evidence="1" id="KW-0596">Phosphopantetheine</keyword>
<protein>
    <submittedName>
        <fullName evidence="11">Short-chain dehydrogenase/reductase SDR</fullName>
    </submittedName>
</protein>
<dbReference type="Gene3D" id="3.10.129.120">
    <property type="match status" value="1"/>
</dbReference>
<feature type="active site" description="Proton donor; for dehydratase activity" evidence="6">
    <location>
        <position position="1136"/>
    </location>
</feature>
<dbReference type="InterPro" id="IPR014043">
    <property type="entry name" value="Acyl_transferase_dom"/>
</dbReference>
<dbReference type="Pfam" id="PF14765">
    <property type="entry name" value="PS-DH"/>
    <property type="match status" value="1"/>
</dbReference>
<dbReference type="InterPro" id="IPR020807">
    <property type="entry name" value="PKS_DH"/>
</dbReference>
<dbReference type="InterPro" id="IPR009081">
    <property type="entry name" value="PP-bd_ACP"/>
</dbReference>
<dbReference type="InterPro" id="IPR016035">
    <property type="entry name" value="Acyl_Trfase/lysoPLipase"/>
</dbReference>